<reference evidence="9 10" key="1">
    <citation type="submission" date="2024-09" db="EMBL/GenBank/DDBJ databases">
        <title>Laminarin stimulates single cell rates of sulfate reduction while oxygen inhibits transcriptomic activity in coastal marine sediment.</title>
        <authorList>
            <person name="Lindsay M."/>
            <person name="Orcutt B."/>
            <person name="Emerson D."/>
            <person name="Stepanauskas R."/>
            <person name="D'Angelo T."/>
        </authorList>
    </citation>
    <scope>NUCLEOTIDE SEQUENCE [LARGE SCALE GENOMIC DNA]</scope>
    <source>
        <strain evidence="9">SAG AM-311-K15</strain>
    </source>
</reference>
<evidence type="ECO:0000313" key="9">
    <source>
        <dbReference type="EMBL" id="MFC1853846.1"/>
    </source>
</evidence>
<feature type="transmembrane region" description="Helical" evidence="8">
    <location>
        <begin position="155"/>
        <end position="185"/>
    </location>
</feature>
<dbReference type="PANTHER" id="PTHR33908">
    <property type="entry name" value="MANNOSYLTRANSFERASE YKCB-RELATED"/>
    <property type="match status" value="1"/>
</dbReference>
<feature type="transmembrane region" description="Helical" evidence="8">
    <location>
        <begin position="338"/>
        <end position="356"/>
    </location>
</feature>
<comment type="subcellular location">
    <subcellularLocation>
        <location evidence="1">Cell membrane</location>
        <topology evidence="1">Multi-pass membrane protein</topology>
    </subcellularLocation>
</comment>
<evidence type="ECO:0000256" key="7">
    <source>
        <dbReference type="ARBA" id="ARBA00023136"/>
    </source>
</evidence>
<keyword evidence="3" id="KW-0328">Glycosyltransferase</keyword>
<keyword evidence="4" id="KW-0808">Transferase</keyword>
<evidence type="ECO:0000256" key="4">
    <source>
        <dbReference type="ARBA" id="ARBA00022679"/>
    </source>
</evidence>
<feature type="transmembrane region" description="Helical" evidence="8">
    <location>
        <begin position="84"/>
        <end position="101"/>
    </location>
</feature>
<dbReference type="InterPro" id="IPR050297">
    <property type="entry name" value="LipidA_mod_glycosyltrf_83"/>
</dbReference>
<dbReference type="EMBL" id="JBHPBY010000622">
    <property type="protein sequence ID" value="MFC1853846.1"/>
    <property type="molecule type" value="Genomic_DNA"/>
</dbReference>
<gene>
    <name evidence="9" type="ORF">ACFL27_26985</name>
</gene>
<evidence type="ECO:0000256" key="5">
    <source>
        <dbReference type="ARBA" id="ARBA00022692"/>
    </source>
</evidence>
<sequence length="425" mass="49589">MNKNKLLLITVVICAATLRIGYGWELYLWLDEVQSVLLFVQNGLSQMLRTYSQEVVADVHPPLYYILLTIWAYLFPSVLGMRMLSILFGLCAIVCIYLVGTEVGNEKIGFLSSICLTFSVPHIIYSVEIRMYSLTVLLALLSVFSFLKWLPQKKFWWACLYVISTVLCLYTYHFLVFIILVQHFYVFCFYIREKATLFTWILIHLVLMILYIPGILRLIKQLDFVSHDLWWLSPHILELPGFLLWLVCGPFWRGNIILQILVATTWLAIFALGWFNNRLSLKVKFFLLLWFCLSPLTIFFLSQKSPLFQPRYFLFVLPVFCIISAAGIDRVLDTKFRLSYLFSLILTGILVIVIAFTTSNRLDMKSVLKCLENNWHPDEAVFHILDHGGAYETYLISRYYRPHHHNEWLVGDASKIMKEVSPVIK</sequence>
<feature type="transmembrane region" description="Helical" evidence="8">
    <location>
        <begin position="313"/>
        <end position="332"/>
    </location>
</feature>
<keyword evidence="10" id="KW-1185">Reference proteome</keyword>
<feature type="transmembrane region" description="Helical" evidence="8">
    <location>
        <begin position="107"/>
        <end position="125"/>
    </location>
</feature>
<feature type="transmembrane region" description="Helical" evidence="8">
    <location>
        <begin position="256"/>
        <end position="275"/>
    </location>
</feature>
<evidence type="ECO:0008006" key="11">
    <source>
        <dbReference type="Google" id="ProtNLM"/>
    </source>
</evidence>
<feature type="transmembrane region" description="Helical" evidence="8">
    <location>
        <begin position="197"/>
        <end position="219"/>
    </location>
</feature>
<evidence type="ECO:0000256" key="1">
    <source>
        <dbReference type="ARBA" id="ARBA00004651"/>
    </source>
</evidence>
<keyword evidence="5 8" id="KW-0812">Transmembrane</keyword>
<proteinExistence type="predicted"/>
<keyword evidence="6 8" id="KW-1133">Transmembrane helix</keyword>
<evidence type="ECO:0000256" key="6">
    <source>
        <dbReference type="ARBA" id="ARBA00022989"/>
    </source>
</evidence>
<keyword evidence="7 8" id="KW-0472">Membrane</keyword>
<name>A0ABV6Z660_UNCC1</name>
<accession>A0ABV6Z660</accession>
<protein>
    <recommendedName>
        <fullName evidence="11">Glycosyltransferase RgtA/B/C/D-like domain-containing protein</fullName>
    </recommendedName>
</protein>
<evidence type="ECO:0000256" key="3">
    <source>
        <dbReference type="ARBA" id="ARBA00022676"/>
    </source>
</evidence>
<dbReference type="Proteomes" id="UP001594351">
    <property type="component" value="Unassembled WGS sequence"/>
</dbReference>
<feature type="non-terminal residue" evidence="9">
    <location>
        <position position="425"/>
    </location>
</feature>
<dbReference type="PANTHER" id="PTHR33908:SF11">
    <property type="entry name" value="MEMBRANE PROTEIN"/>
    <property type="match status" value="1"/>
</dbReference>
<feature type="transmembrane region" description="Helical" evidence="8">
    <location>
        <begin position="231"/>
        <end position="249"/>
    </location>
</feature>
<feature type="transmembrane region" description="Helical" evidence="8">
    <location>
        <begin position="281"/>
        <end position="301"/>
    </location>
</feature>
<evidence type="ECO:0000313" key="10">
    <source>
        <dbReference type="Proteomes" id="UP001594351"/>
    </source>
</evidence>
<feature type="transmembrane region" description="Helical" evidence="8">
    <location>
        <begin position="132"/>
        <end position="149"/>
    </location>
</feature>
<evidence type="ECO:0000256" key="8">
    <source>
        <dbReference type="SAM" id="Phobius"/>
    </source>
</evidence>
<evidence type="ECO:0000256" key="2">
    <source>
        <dbReference type="ARBA" id="ARBA00022475"/>
    </source>
</evidence>
<comment type="caution">
    <text evidence="9">The sequence shown here is derived from an EMBL/GenBank/DDBJ whole genome shotgun (WGS) entry which is preliminary data.</text>
</comment>
<keyword evidence="2" id="KW-1003">Cell membrane</keyword>
<organism evidence="9 10">
    <name type="scientific">candidate division CSSED10-310 bacterium</name>
    <dbReference type="NCBI Taxonomy" id="2855610"/>
    <lineage>
        <taxon>Bacteria</taxon>
        <taxon>Bacteria division CSSED10-310</taxon>
    </lineage>
</organism>